<dbReference type="EMBL" id="FUXK01000013">
    <property type="protein sequence ID" value="SJZ88290.1"/>
    <property type="molecule type" value="Genomic_DNA"/>
</dbReference>
<keyword evidence="5" id="KW-0479">Metal-binding</keyword>
<gene>
    <name evidence="12" type="ORF">SAMN02745202_01360</name>
</gene>
<evidence type="ECO:0000259" key="11">
    <source>
        <dbReference type="PROSITE" id="PS51462"/>
    </source>
</evidence>
<evidence type="ECO:0000256" key="10">
    <source>
        <dbReference type="RuleBase" id="RU003476"/>
    </source>
</evidence>
<dbReference type="Proteomes" id="UP000190065">
    <property type="component" value="Unassembled WGS sequence"/>
</dbReference>
<evidence type="ECO:0000313" key="13">
    <source>
        <dbReference type="Proteomes" id="UP000190065"/>
    </source>
</evidence>
<evidence type="ECO:0000256" key="3">
    <source>
        <dbReference type="ARBA" id="ARBA00009595"/>
    </source>
</evidence>
<name>A0A1T4P9P8_9BACT</name>
<dbReference type="InterPro" id="IPR049734">
    <property type="entry name" value="NudC-like_C"/>
</dbReference>
<dbReference type="InterPro" id="IPR020084">
    <property type="entry name" value="NUDIX_hydrolase_CS"/>
</dbReference>
<dbReference type="PANTHER" id="PTHR42904">
    <property type="entry name" value="NUDIX HYDROLASE, NUDC SUBFAMILY"/>
    <property type="match status" value="1"/>
</dbReference>
<dbReference type="AlphaFoldDB" id="A0A1T4P9P8"/>
<evidence type="ECO:0000313" key="12">
    <source>
        <dbReference type="EMBL" id="SJZ88290.1"/>
    </source>
</evidence>
<dbReference type="Gene3D" id="3.90.79.20">
    <property type="match status" value="1"/>
</dbReference>
<dbReference type="InterPro" id="IPR015375">
    <property type="entry name" value="NADH_PPase-like_N"/>
</dbReference>
<dbReference type="GO" id="GO:0035529">
    <property type="term" value="F:NADH pyrophosphatase activity"/>
    <property type="evidence" value="ECO:0007669"/>
    <property type="project" value="TreeGrafter"/>
</dbReference>
<reference evidence="12 13" key="1">
    <citation type="submission" date="2017-02" db="EMBL/GenBank/DDBJ databases">
        <authorList>
            <person name="Peterson S.W."/>
        </authorList>
    </citation>
    <scope>NUCLEOTIDE SEQUENCE [LARGE SCALE GENOMIC DNA]</scope>
    <source>
        <strain evidence="12 13">ATCC 43324</strain>
    </source>
</reference>
<feature type="domain" description="Nudix hydrolase" evidence="11">
    <location>
        <begin position="129"/>
        <end position="252"/>
    </location>
</feature>
<dbReference type="GO" id="GO:0005829">
    <property type="term" value="C:cytosol"/>
    <property type="evidence" value="ECO:0007669"/>
    <property type="project" value="TreeGrafter"/>
</dbReference>
<evidence type="ECO:0000256" key="6">
    <source>
        <dbReference type="ARBA" id="ARBA00022801"/>
    </source>
</evidence>
<dbReference type="GO" id="GO:0006742">
    <property type="term" value="P:NADP+ catabolic process"/>
    <property type="evidence" value="ECO:0007669"/>
    <property type="project" value="TreeGrafter"/>
</dbReference>
<evidence type="ECO:0000256" key="9">
    <source>
        <dbReference type="ARBA" id="ARBA00023679"/>
    </source>
</evidence>
<evidence type="ECO:0000256" key="5">
    <source>
        <dbReference type="ARBA" id="ARBA00022723"/>
    </source>
</evidence>
<dbReference type="PROSITE" id="PS00893">
    <property type="entry name" value="NUDIX_BOX"/>
    <property type="match status" value="1"/>
</dbReference>
<dbReference type="CDD" id="cd03429">
    <property type="entry name" value="NUDIX_NADH_pyrophosphatase_Nudt13"/>
    <property type="match status" value="1"/>
</dbReference>
<dbReference type="GO" id="GO:0019677">
    <property type="term" value="P:NAD+ catabolic process"/>
    <property type="evidence" value="ECO:0007669"/>
    <property type="project" value="TreeGrafter"/>
</dbReference>
<accession>A0A1T4P9P8</accession>
<evidence type="ECO:0000256" key="7">
    <source>
        <dbReference type="ARBA" id="ARBA00022842"/>
    </source>
</evidence>
<proteinExistence type="inferred from homology"/>
<dbReference type="PANTHER" id="PTHR42904:SF6">
    <property type="entry name" value="NAD-CAPPED RNA HYDROLASE NUDT12"/>
    <property type="match status" value="1"/>
</dbReference>
<dbReference type="GO" id="GO:0046872">
    <property type="term" value="F:metal ion binding"/>
    <property type="evidence" value="ECO:0007669"/>
    <property type="project" value="UniProtKB-KW"/>
</dbReference>
<dbReference type="SUPFAM" id="SSF55811">
    <property type="entry name" value="Nudix"/>
    <property type="match status" value="2"/>
</dbReference>
<dbReference type="RefSeq" id="WP_025071284.1">
    <property type="nucleotide sequence ID" value="NZ_FUXK01000013.1"/>
</dbReference>
<dbReference type="PROSITE" id="PS51462">
    <property type="entry name" value="NUDIX"/>
    <property type="match status" value="1"/>
</dbReference>
<evidence type="ECO:0000256" key="1">
    <source>
        <dbReference type="ARBA" id="ARBA00001946"/>
    </source>
</evidence>
<dbReference type="Gene3D" id="3.90.79.10">
    <property type="entry name" value="Nucleoside Triphosphate Pyrophosphohydrolase"/>
    <property type="match status" value="1"/>
</dbReference>
<comment type="cofactor">
    <cofactor evidence="2">
        <name>Zn(2+)</name>
        <dbReference type="ChEBI" id="CHEBI:29105"/>
    </cofactor>
</comment>
<keyword evidence="8" id="KW-0520">NAD</keyword>
<comment type="catalytic activity">
    <reaction evidence="9">
        <text>a 5'-end NAD(+)-phospho-ribonucleoside in mRNA + H2O = a 5'-end phospho-adenosine-phospho-ribonucleoside in mRNA + beta-nicotinamide D-ribonucleotide + 2 H(+)</text>
        <dbReference type="Rhea" id="RHEA:60876"/>
        <dbReference type="Rhea" id="RHEA-COMP:15698"/>
        <dbReference type="Rhea" id="RHEA-COMP:15719"/>
        <dbReference type="ChEBI" id="CHEBI:14649"/>
        <dbReference type="ChEBI" id="CHEBI:15377"/>
        <dbReference type="ChEBI" id="CHEBI:15378"/>
        <dbReference type="ChEBI" id="CHEBI:144029"/>
        <dbReference type="ChEBI" id="CHEBI:144051"/>
    </reaction>
    <physiologicalReaction direction="left-to-right" evidence="9">
        <dbReference type="Rhea" id="RHEA:60877"/>
    </physiologicalReaction>
</comment>
<dbReference type="EC" id="3.6.1.22" evidence="4"/>
<dbReference type="Pfam" id="PF09296">
    <property type="entry name" value="NUDIX-like"/>
    <property type="match status" value="1"/>
</dbReference>
<dbReference type="InterPro" id="IPR000086">
    <property type="entry name" value="NUDIX_hydrolase_dom"/>
</dbReference>
<sequence>MQPLWFIFYKDKLLLAKQGEKFAVPAGEEAPVGLSKSSSVMEVGTMDDGTPIKTFALSAPVINDTAFEWIDLRKSFHLLPREHYLKAGKCRELIYWDSNTQYCGTCGTPLRMHTPISKRCPQCGREIWPALSPAIIVLVHKGNEALLVHARNFKGDYYGLVAGFVETGETLEEAVHREVAEETGITITNLRYFGSQPWPYPNGLMVGFEADYVAGNIHLQKEELSHGAWFSKENLPAVPDKLSIARKMIDHWRTQD</sequence>
<dbReference type="Pfam" id="PF00293">
    <property type="entry name" value="NUDIX"/>
    <property type="match status" value="1"/>
</dbReference>
<comment type="cofactor">
    <cofactor evidence="1">
        <name>Mg(2+)</name>
        <dbReference type="ChEBI" id="CHEBI:18420"/>
    </cofactor>
</comment>
<keyword evidence="6 10" id="KW-0378">Hydrolase</keyword>
<dbReference type="PRINTS" id="PR00502">
    <property type="entry name" value="NUDIXFAMILY"/>
</dbReference>
<dbReference type="InterPro" id="IPR015797">
    <property type="entry name" value="NUDIX_hydrolase-like_dom_sf"/>
</dbReference>
<keyword evidence="7" id="KW-0460">Magnesium</keyword>
<dbReference type="eggNOG" id="COG2816">
    <property type="taxonomic scope" value="Bacteria"/>
</dbReference>
<evidence type="ECO:0000256" key="2">
    <source>
        <dbReference type="ARBA" id="ARBA00001947"/>
    </source>
</evidence>
<dbReference type="FunFam" id="3.90.79.10:FF:000051">
    <property type="entry name" value="Probable NADH pyrophosphatase"/>
    <property type="match status" value="1"/>
</dbReference>
<protein>
    <recommendedName>
        <fullName evidence="4">NAD(+) diphosphatase</fullName>
        <ecNumber evidence="4">3.6.1.22</ecNumber>
    </recommendedName>
</protein>
<organism evidence="12 13">
    <name type="scientific">Segatella oulorum</name>
    <dbReference type="NCBI Taxonomy" id="28136"/>
    <lineage>
        <taxon>Bacteria</taxon>
        <taxon>Pseudomonadati</taxon>
        <taxon>Bacteroidota</taxon>
        <taxon>Bacteroidia</taxon>
        <taxon>Bacteroidales</taxon>
        <taxon>Prevotellaceae</taxon>
        <taxon>Segatella</taxon>
    </lineage>
</organism>
<evidence type="ECO:0000256" key="4">
    <source>
        <dbReference type="ARBA" id="ARBA00012381"/>
    </source>
</evidence>
<dbReference type="InterPro" id="IPR050241">
    <property type="entry name" value="NAD-cap_RNA_hydrolase_NudC"/>
</dbReference>
<evidence type="ECO:0000256" key="8">
    <source>
        <dbReference type="ARBA" id="ARBA00023027"/>
    </source>
</evidence>
<dbReference type="STRING" id="28136.SAMN02745202_01360"/>
<dbReference type="NCBIfam" id="NF001299">
    <property type="entry name" value="PRK00241.1"/>
    <property type="match status" value="1"/>
</dbReference>
<comment type="similarity">
    <text evidence="3">Belongs to the Nudix hydrolase family. NudC subfamily.</text>
</comment>
<dbReference type="InterPro" id="IPR020476">
    <property type="entry name" value="Nudix_hydrolase"/>
</dbReference>